<evidence type="ECO:0000256" key="2">
    <source>
        <dbReference type="PROSITE-ProRule" id="PRU00176"/>
    </source>
</evidence>
<dbReference type="GO" id="GO:0003723">
    <property type="term" value="F:RNA binding"/>
    <property type="evidence" value="ECO:0007669"/>
    <property type="project" value="UniProtKB-UniRule"/>
</dbReference>
<evidence type="ECO:0000313" key="5">
    <source>
        <dbReference type="EnsemblPlants" id="AUR62036268-RA:cds"/>
    </source>
</evidence>
<reference evidence="5" key="2">
    <citation type="submission" date="2021-03" db="UniProtKB">
        <authorList>
            <consortium name="EnsemblPlants"/>
        </authorList>
    </citation>
    <scope>IDENTIFICATION</scope>
</reference>
<keyword evidence="6" id="KW-1185">Reference proteome</keyword>
<evidence type="ECO:0000259" key="4">
    <source>
        <dbReference type="PROSITE" id="PS50102"/>
    </source>
</evidence>
<reference evidence="5" key="1">
    <citation type="journal article" date="2017" name="Nature">
        <title>The genome of Chenopodium quinoa.</title>
        <authorList>
            <person name="Jarvis D.E."/>
            <person name="Ho Y.S."/>
            <person name="Lightfoot D.J."/>
            <person name="Schmoeckel S.M."/>
            <person name="Li B."/>
            <person name="Borm T.J.A."/>
            <person name="Ohyanagi H."/>
            <person name="Mineta K."/>
            <person name="Michell C.T."/>
            <person name="Saber N."/>
            <person name="Kharbatia N.M."/>
            <person name="Rupper R.R."/>
            <person name="Sharp A.R."/>
            <person name="Dally N."/>
            <person name="Boughton B.A."/>
            <person name="Woo Y.H."/>
            <person name="Gao G."/>
            <person name="Schijlen E.G.W.M."/>
            <person name="Guo X."/>
            <person name="Momin A.A."/>
            <person name="Negrao S."/>
            <person name="Al-Babili S."/>
            <person name="Gehring C."/>
            <person name="Roessner U."/>
            <person name="Jung C."/>
            <person name="Murphy K."/>
            <person name="Arold S.T."/>
            <person name="Gojobori T."/>
            <person name="van der Linden C.G."/>
            <person name="van Loo E.N."/>
            <person name="Jellen E.N."/>
            <person name="Maughan P.J."/>
            <person name="Tester M."/>
        </authorList>
    </citation>
    <scope>NUCLEOTIDE SEQUENCE [LARGE SCALE GENOMIC DNA]</scope>
    <source>
        <strain evidence="5">cv. PI 614886</strain>
    </source>
</reference>
<dbReference type="AlphaFoldDB" id="A0A803MWA3"/>
<feature type="region of interest" description="Disordered" evidence="3">
    <location>
        <begin position="647"/>
        <end position="672"/>
    </location>
</feature>
<protein>
    <recommendedName>
        <fullName evidence="4">RRM domain-containing protein</fullName>
    </recommendedName>
</protein>
<feature type="region of interest" description="Disordered" evidence="3">
    <location>
        <begin position="1"/>
        <end position="94"/>
    </location>
</feature>
<dbReference type="SMART" id="SM00360">
    <property type="entry name" value="RRM"/>
    <property type="match status" value="3"/>
</dbReference>
<evidence type="ECO:0000256" key="1">
    <source>
        <dbReference type="ARBA" id="ARBA00022884"/>
    </source>
</evidence>
<dbReference type="InterPro" id="IPR000504">
    <property type="entry name" value="RRM_dom"/>
</dbReference>
<dbReference type="Gramene" id="AUR62036268-RA">
    <property type="protein sequence ID" value="AUR62036268-RA:cds"/>
    <property type="gene ID" value="AUR62036268"/>
</dbReference>
<feature type="compositionally biased region" description="Basic residues" evidence="3">
    <location>
        <begin position="1"/>
        <end position="16"/>
    </location>
</feature>
<evidence type="ECO:0000256" key="3">
    <source>
        <dbReference type="SAM" id="MobiDB-lite"/>
    </source>
</evidence>
<sequence>MPPKGRPRRAAARKKPPPPENPTISAEPSEEIHADKQQPLTEVPLPDNDVVLAPSSETLIAGKPEPPENQTQSTETAVKSQDDVVLGSEETKDKDTVGKAKKVVKKTVRVVKKVIKRVPKKVVKSEIDSQIDKVDSISKPEFTVSACVNKEELKSAGKCVQLKEEINNSVSNFREEESKSTSSSGAQLKVENHDLNSNSTISAKVGVQLKAENHDSDVLVCKMEEEESKVEVNEKKGILEEVRGENVVEKGSELMEIESVSNNEGNVEERGGECGKESEGLVIAEGAKLEESKGEEVEDGQGERKLFRGELEAMERKKRRKTEIFIGRLDKDVKEDDIRKVFAEVGEIVDLRLILNSKTGKKFAFLRYASAEEARRALDKFAKVEICGKECGATPVEGNDTIFLGNIDKKWKYEDVVSLLNKIGIGNIDKVTVMVDSNNSECNRGFAFVEFLTINDAQLAYTKLQEKDVFGKNKKLKVAWAEPLKELDEEEMLKVKTVYAEFIPSSWDEMKLRDTFKKFGEIDEIVLARNLKTTKRKDFAFISFKTREAAIKCIESFGHDLSSKDESKVSVKVSLAKPKPKVRPIAKPFAKEVPQTMPRASHSKIRPSEPLNWIHRTVPRHGIQVPDMSSTNVELVQLLREQASWRSPHASLSSRPMDLRYSNPSLSGRKRQYPEMETDPLHGISNRYPQFHLDAPYSVASSSQNIMPPNVLTNPMAYHQRHGGYTSGSLYGARNYANNVEIRDKAHESSFRRCK</sequence>
<evidence type="ECO:0000313" key="6">
    <source>
        <dbReference type="Proteomes" id="UP000596660"/>
    </source>
</evidence>
<dbReference type="CDD" id="cd00590">
    <property type="entry name" value="RRM_SF"/>
    <property type="match status" value="2"/>
</dbReference>
<accession>A0A803MWA3</accession>
<feature type="compositionally biased region" description="Polar residues" evidence="3">
    <location>
        <begin position="68"/>
        <end position="79"/>
    </location>
</feature>
<feature type="region of interest" description="Disordered" evidence="3">
    <location>
        <begin position="170"/>
        <end position="195"/>
    </location>
</feature>
<dbReference type="Proteomes" id="UP000596660">
    <property type="component" value="Unplaced"/>
</dbReference>
<dbReference type="InterPro" id="IPR012677">
    <property type="entry name" value="Nucleotide-bd_a/b_plait_sf"/>
</dbReference>
<organism evidence="5 6">
    <name type="scientific">Chenopodium quinoa</name>
    <name type="common">Quinoa</name>
    <dbReference type="NCBI Taxonomy" id="63459"/>
    <lineage>
        <taxon>Eukaryota</taxon>
        <taxon>Viridiplantae</taxon>
        <taxon>Streptophyta</taxon>
        <taxon>Embryophyta</taxon>
        <taxon>Tracheophyta</taxon>
        <taxon>Spermatophyta</taxon>
        <taxon>Magnoliopsida</taxon>
        <taxon>eudicotyledons</taxon>
        <taxon>Gunneridae</taxon>
        <taxon>Pentapetalae</taxon>
        <taxon>Caryophyllales</taxon>
        <taxon>Chenopodiaceae</taxon>
        <taxon>Chenopodioideae</taxon>
        <taxon>Atripliceae</taxon>
        <taxon>Chenopodium</taxon>
    </lineage>
</organism>
<name>A0A803MWA3_CHEQI</name>
<dbReference type="Gene3D" id="3.30.70.330">
    <property type="match status" value="3"/>
</dbReference>
<proteinExistence type="predicted"/>
<dbReference type="EnsemblPlants" id="AUR62036268-RA">
    <property type="protein sequence ID" value="AUR62036268-RA:cds"/>
    <property type="gene ID" value="AUR62036268"/>
</dbReference>
<dbReference type="PROSITE" id="PS50102">
    <property type="entry name" value="RRM"/>
    <property type="match status" value="3"/>
</dbReference>
<dbReference type="Pfam" id="PF00076">
    <property type="entry name" value="RRM_1"/>
    <property type="match status" value="3"/>
</dbReference>
<keyword evidence="1 2" id="KW-0694">RNA-binding</keyword>
<feature type="domain" description="RRM" evidence="4">
    <location>
        <begin position="322"/>
        <end position="390"/>
    </location>
</feature>
<dbReference type="SUPFAM" id="SSF54928">
    <property type="entry name" value="RNA-binding domain, RBD"/>
    <property type="match status" value="2"/>
</dbReference>
<dbReference type="InterPro" id="IPR035979">
    <property type="entry name" value="RBD_domain_sf"/>
</dbReference>
<dbReference type="PANTHER" id="PTHR21245">
    <property type="entry name" value="HETEROGENEOUS NUCLEAR RIBONUCLEOPROTEIN"/>
    <property type="match status" value="1"/>
</dbReference>
<dbReference type="SMR" id="A0A803MWA3"/>
<feature type="domain" description="RRM" evidence="4">
    <location>
        <begin position="496"/>
        <end position="578"/>
    </location>
</feature>
<feature type="domain" description="RRM" evidence="4">
    <location>
        <begin position="400"/>
        <end position="483"/>
    </location>
</feature>
<dbReference type="OMA" id="MAYHQRH"/>